<evidence type="ECO:0000259" key="2">
    <source>
        <dbReference type="Pfam" id="PF25928"/>
    </source>
</evidence>
<keyword evidence="1" id="KW-1133">Transmembrane helix</keyword>
<feature type="domain" description="DUF7973" evidence="2">
    <location>
        <begin position="19"/>
        <end position="372"/>
    </location>
</feature>
<dbReference type="KEGG" id="halg:HUG10_18010"/>
<dbReference type="EMBL" id="CP058529">
    <property type="protein sequence ID" value="QLG29309.1"/>
    <property type="molecule type" value="Genomic_DNA"/>
</dbReference>
<gene>
    <name evidence="3" type="ORF">HUG10_18010</name>
</gene>
<dbReference type="Pfam" id="PF25928">
    <property type="entry name" value="DUF7973"/>
    <property type="match status" value="1"/>
</dbReference>
<dbReference type="Proteomes" id="UP000509750">
    <property type="component" value="Chromosome"/>
</dbReference>
<dbReference type="AlphaFoldDB" id="A0A7D5GZ79"/>
<dbReference type="RefSeq" id="WP_179170883.1">
    <property type="nucleotide sequence ID" value="NZ_CP058529.1"/>
</dbReference>
<keyword evidence="4" id="KW-1185">Reference proteome</keyword>
<feature type="transmembrane region" description="Helical" evidence="1">
    <location>
        <begin position="87"/>
        <end position="104"/>
    </location>
</feature>
<evidence type="ECO:0000256" key="1">
    <source>
        <dbReference type="SAM" id="Phobius"/>
    </source>
</evidence>
<accession>A0A7D5GZ79</accession>
<name>A0A7D5GZ79_9EURY</name>
<keyword evidence="1" id="KW-0812">Transmembrane</keyword>
<reference evidence="3 4" key="1">
    <citation type="submission" date="2020-07" db="EMBL/GenBank/DDBJ databases">
        <title>Gai3-2, isolated from salt lake.</title>
        <authorList>
            <person name="Cui H."/>
            <person name="Shi X."/>
        </authorList>
    </citation>
    <scope>NUCLEOTIDE SEQUENCE [LARGE SCALE GENOMIC DNA]</scope>
    <source>
        <strain evidence="3 4">Gai3-2</strain>
    </source>
</reference>
<feature type="transmembrane region" description="Helical" evidence="1">
    <location>
        <begin position="307"/>
        <end position="326"/>
    </location>
</feature>
<feature type="transmembrane region" description="Helical" evidence="1">
    <location>
        <begin position="158"/>
        <end position="179"/>
    </location>
</feature>
<feature type="transmembrane region" description="Helical" evidence="1">
    <location>
        <begin position="125"/>
        <end position="146"/>
    </location>
</feature>
<protein>
    <recommendedName>
        <fullName evidence="2">DUF7973 domain-containing protein</fullName>
    </recommendedName>
</protein>
<dbReference type="OrthoDB" id="169477at2157"/>
<evidence type="ECO:0000313" key="4">
    <source>
        <dbReference type="Proteomes" id="UP000509750"/>
    </source>
</evidence>
<proteinExistence type="predicted"/>
<feature type="transmembrane region" description="Helical" evidence="1">
    <location>
        <begin position="18"/>
        <end position="38"/>
    </location>
</feature>
<organism evidence="3 4">
    <name type="scientific">Halorarum halophilum</name>
    <dbReference type="NCBI Taxonomy" id="2743090"/>
    <lineage>
        <taxon>Archaea</taxon>
        <taxon>Methanobacteriati</taxon>
        <taxon>Methanobacteriota</taxon>
        <taxon>Stenosarchaea group</taxon>
        <taxon>Halobacteria</taxon>
        <taxon>Halobacteriales</taxon>
        <taxon>Haloferacaceae</taxon>
        <taxon>Halorarum</taxon>
    </lineage>
</organism>
<dbReference type="GeneID" id="56030769"/>
<sequence>MVAVAPLQVVFGLTTTDILVLLIASFAGGAFGASLGALPAFIFTGFMVIAGEAANVLAAELAGVGVIDSTEALSVGITGSVGFGPVFGPHVAFAGGVAAAAYAAKKGYMDTGFDYHESKNIAHALGTKPDVLAVGGLFGIAGMLIRQTSAGLGAPWDPIAMGVVLSALLHRVVFGYSIIGSVRSGGIMDLSPFERDEMRQTAEGGEAIADGGARTDGGTAVKQRLVVEPWLPHQYKWSGVAMIGLAVGILGAYIGLVTGSYFLGFGISAATLVFLNCGVDQIPVTHHITLPASTAALVWVGPSNPEVTVGALLVGTVFGILGALLGEVYERIFYAHGDTHWDPPATSIVTTTFVIALLYFAGVFATAGWVPIP</sequence>
<keyword evidence="1" id="KW-0472">Membrane</keyword>
<feature type="transmembrane region" description="Helical" evidence="1">
    <location>
        <begin position="45"/>
        <end position="67"/>
    </location>
</feature>
<evidence type="ECO:0000313" key="3">
    <source>
        <dbReference type="EMBL" id="QLG29309.1"/>
    </source>
</evidence>
<feature type="transmembrane region" description="Helical" evidence="1">
    <location>
        <begin position="240"/>
        <end position="263"/>
    </location>
</feature>
<feature type="transmembrane region" description="Helical" evidence="1">
    <location>
        <begin position="347"/>
        <end position="370"/>
    </location>
</feature>
<dbReference type="InterPro" id="IPR058279">
    <property type="entry name" value="DUF7973"/>
</dbReference>